<dbReference type="InterPro" id="IPR000644">
    <property type="entry name" value="CBS_dom"/>
</dbReference>
<dbReference type="PROSITE" id="PS51371">
    <property type="entry name" value="CBS"/>
    <property type="match status" value="1"/>
</dbReference>
<evidence type="ECO:0000313" key="4">
    <source>
        <dbReference type="Proteomes" id="UP000035642"/>
    </source>
</evidence>
<evidence type="ECO:0000259" key="3">
    <source>
        <dbReference type="PROSITE" id="PS51371"/>
    </source>
</evidence>
<protein>
    <submittedName>
        <fullName evidence="5">CBS domain-containing protein</fullName>
    </submittedName>
</protein>
<dbReference type="AlphaFoldDB" id="A0A0K0D442"/>
<dbReference type="Pfam" id="PF00571">
    <property type="entry name" value="CBS"/>
    <property type="match status" value="1"/>
</dbReference>
<feature type="domain" description="CBS" evidence="3">
    <location>
        <begin position="15"/>
        <end position="74"/>
    </location>
</feature>
<name>A0A0K0D442_ANGCA</name>
<dbReference type="Proteomes" id="UP000035642">
    <property type="component" value="Unassembled WGS sequence"/>
</dbReference>
<reference evidence="5" key="2">
    <citation type="submission" date="2017-02" db="UniProtKB">
        <authorList>
            <consortium name="WormBaseParasite"/>
        </authorList>
    </citation>
    <scope>IDENTIFICATION</scope>
</reference>
<organism evidence="4 5">
    <name type="scientific">Angiostrongylus cantonensis</name>
    <name type="common">Rat lungworm</name>
    <dbReference type="NCBI Taxonomy" id="6313"/>
    <lineage>
        <taxon>Eukaryota</taxon>
        <taxon>Metazoa</taxon>
        <taxon>Ecdysozoa</taxon>
        <taxon>Nematoda</taxon>
        <taxon>Chromadorea</taxon>
        <taxon>Rhabditida</taxon>
        <taxon>Rhabditina</taxon>
        <taxon>Rhabditomorpha</taxon>
        <taxon>Strongyloidea</taxon>
        <taxon>Metastrongylidae</taxon>
        <taxon>Angiostrongylus</taxon>
    </lineage>
</organism>
<evidence type="ECO:0000313" key="5">
    <source>
        <dbReference type="WBParaSite" id="ACAC_0000483701-mRNA-1"/>
    </source>
</evidence>
<dbReference type="Gene3D" id="3.10.580.10">
    <property type="entry name" value="CBS-domain"/>
    <property type="match status" value="1"/>
</dbReference>
<feature type="compositionally biased region" description="Basic and acidic residues" evidence="2">
    <location>
        <begin position="9"/>
        <end position="20"/>
    </location>
</feature>
<keyword evidence="4" id="KW-1185">Reference proteome</keyword>
<dbReference type="WBParaSite" id="ACAC_0000483701-mRNA-1">
    <property type="protein sequence ID" value="ACAC_0000483701-mRNA-1"/>
    <property type="gene ID" value="ACAC_0000483701"/>
</dbReference>
<dbReference type="InterPro" id="IPR046342">
    <property type="entry name" value="CBS_dom_sf"/>
</dbReference>
<evidence type="ECO:0000256" key="1">
    <source>
        <dbReference type="PROSITE-ProRule" id="PRU00703"/>
    </source>
</evidence>
<evidence type="ECO:0000256" key="2">
    <source>
        <dbReference type="SAM" id="MobiDB-lite"/>
    </source>
</evidence>
<dbReference type="SUPFAM" id="SSF54631">
    <property type="entry name" value="CBS-domain pair"/>
    <property type="match status" value="1"/>
</dbReference>
<feature type="region of interest" description="Disordered" evidence="2">
    <location>
        <begin position="1"/>
        <end position="20"/>
    </location>
</feature>
<proteinExistence type="predicted"/>
<dbReference type="SMART" id="SM00116">
    <property type="entry name" value="CBS"/>
    <property type="match status" value="1"/>
</dbReference>
<keyword evidence="1" id="KW-0129">CBS domain</keyword>
<accession>A0A0K0D442</accession>
<dbReference type="STRING" id="6313.A0A0K0D442"/>
<sequence length="81" mass="9245">MSMSMSEAIRQREKGDRDGVVTAPEDVRMLELVETFVEKNVHRIFLVDDCSRLKGLVSLFDLITYMVLRPANTECNSRPSP</sequence>
<reference evidence="4" key="1">
    <citation type="submission" date="2012-09" db="EMBL/GenBank/DDBJ databases">
        <authorList>
            <person name="Martin A.A."/>
        </authorList>
    </citation>
    <scope>NUCLEOTIDE SEQUENCE</scope>
</reference>